<dbReference type="InterPro" id="IPR036291">
    <property type="entry name" value="NAD(P)-bd_dom_sf"/>
</dbReference>
<evidence type="ECO:0000256" key="2">
    <source>
        <dbReference type="RuleBase" id="RU364000"/>
    </source>
</evidence>
<protein>
    <recommendedName>
        <fullName evidence="2">Zinc-type alcohol dehydrogenase-like protein</fullName>
    </recommendedName>
</protein>
<keyword evidence="2" id="KW-0560">Oxidoreductase</keyword>
<dbReference type="InterPro" id="IPR011032">
    <property type="entry name" value="GroES-like_sf"/>
</dbReference>
<dbReference type="InterPro" id="IPR002364">
    <property type="entry name" value="Quin_OxRdtase/zeta-crystal_CS"/>
</dbReference>
<dbReference type="InterPro" id="IPR013149">
    <property type="entry name" value="ADH-like_C"/>
</dbReference>
<dbReference type="PROSITE" id="PS01162">
    <property type="entry name" value="QOR_ZETA_CRYSTAL"/>
    <property type="match status" value="1"/>
</dbReference>
<comment type="similarity">
    <text evidence="1 2">Belongs to the zinc-containing alcohol dehydrogenase family. Quinone oxidoreductase subfamily.</text>
</comment>
<dbReference type="Pfam" id="PF00107">
    <property type="entry name" value="ADH_zinc_N"/>
    <property type="match status" value="1"/>
</dbReference>
<dbReference type="SUPFAM" id="SSF50129">
    <property type="entry name" value="GroES-like"/>
    <property type="match status" value="1"/>
</dbReference>
<gene>
    <name evidence="4" type="ORF">RM545_13015</name>
</gene>
<dbReference type="InterPro" id="IPR052585">
    <property type="entry name" value="Lipid_raft_assoc_Zn_ADH"/>
</dbReference>
<keyword evidence="2" id="KW-0479">Metal-binding</keyword>
<dbReference type="RefSeq" id="WP_311495718.1">
    <property type="nucleotide sequence ID" value="NZ_JAVRHO010000019.1"/>
</dbReference>
<feature type="domain" description="Enoyl reductase (ER)" evidence="3">
    <location>
        <begin position="17"/>
        <end position="336"/>
    </location>
</feature>
<dbReference type="InterPro" id="IPR013154">
    <property type="entry name" value="ADH-like_N"/>
</dbReference>
<reference evidence="4 5" key="1">
    <citation type="submission" date="2023-09" db="EMBL/GenBank/DDBJ databases">
        <authorList>
            <person name="Rey-Velasco X."/>
        </authorList>
    </citation>
    <scope>NUCLEOTIDE SEQUENCE [LARGE SCALE GENOMIC DNA]</scope>
    <source>
        <strain evidence="4 5">F260</strain>
    </source>
</reference>
<keyword evidence="5" id="KW-1185">Reference proteome</keyword>
<evidence type="ECO:0000256" key="1">
    <source>
        <dbReference type="ARBA" id="ARBA00010371"/>
    </source>
</evidence>
<comment type="caution">
    <text evidence="4">The sequence shown here is derived from an EMBL/GenBank/DDBJ whole genome shotgun (WGS) entry which is preliminary data.</text>
</comment>
<name>A0ABU3CMN1_9FLAO</name>
<dbReference type="CDD" id="cd08252">
    <property type="entry name" value="AL_MDR"/>
    <property type="match status" value="1"/>
</dbReference>
<evidence type="ECO:0000259" key="3">
    <source>
        <dbReference type="SMART" id="SM00829"/>
    </source>
</evidence>
<dbReference type="Gene3D" id="3.90.180.10">
    <property type="entry name" value="Medium-chain alcohol dehydrogenases, catalytic domain"/>
    <property type="match status" value="1"/>
</dbReference>
<dbReference type="EMBL" id="JAVRHO010000019">
    <property type="protein sequence ID" value="MDT0647614.1"/>
    <property type="molecule type" value="Genomic_DNA"/>
</dbReference>
<keyword evidence="2" id="KW-0862">Zinc</keyword>
<evidence type="ECO:0000313" key="5">
    <source>
        <dbReference type="Proteomes" id="UP001245285"/>
    </source>
</evidence>
<dbReference type="InterPro" id="IPR020843">
    <property type="entry name" value="ER"/>
</dbReference>
<organism evidence="4 5">
    <name type="scientific">Autumnicola lenta</name>
    <dbReference type="NCBI Taxonomy" id="3075593"/>
    <lineage>
        <taxon>Bacteria</taxon>
        <taxon>Pseudomonadati</taxon>
        <taxon>Bacteroidota</taxon>
        <taxon>Flavobacteriia</taxon>
        <taxon>Flavobacteriales</taxon>
        <taxon>Flavobacteriaceae</taxon>
        <taxon>Autumnicola</taxon>
    </lineage>
</organism>
<sequence>MMKAVGFKKSLPVEEKNSFIDFETEKPTPGENDLLVKIEAVSVNPVDYKIRKNSAKDKELESPKIIGWDAAGTVEEVGENVQNFKKGEEVFYAGVANRPGSNAEYQLIDEKSAGHKPKKLSWEEAAAMPLTSLTAWESIFERLPITENSGSNKVILVIGGAGGVGSIGIQILKKLTQYKVIATASREETEAWCREKGADVVVNHKDLEKEMKRKGFEQVDYILNFSNTDIHWNAMAELIKPQGHICSIVETKDPVDLNKLKNKSVAFHWELMFTRPTLKTEDMYKQHEILERISSLLDEGILVSTLNKTFNGLKAETFREVHELQESGKSIGKNVIKY</sequence>
<dbReference type="PANTHER" id="PTHR43482">
    <property type="entry name" value="PROTEIN AST1-RELATED"/>
    <property type="match status" value="1"/>
</dbReference>
<dbReference type="InterPro" id="IPR014182">
    <property type="entry name" value="ADH_Zn_typ-1"/>
</dbReference>
<accession>A0ABU3CMN1</accession>
<dbReference type="SMART" id="SM00829">
    <property type="entry name" value="PKS_ER"/>
    <property type="match status" value="1"/>
</dbReference>
<dbReference type="Pfam" id="PF08240">
    <property type="entry name" value="ADH_N"/>
    <property type="match status" value="1"/>
</dbReference>
<dbReference type="SUPFAM" id="SSF51735">
    <property type="entry name" value="NAD(P)-binding Rossmann-fold domains"/>
    <property type="match status" value="1"/>
</dbReference>
<evidence type="ECO:0000313" key="4">
    <source>
        <dbReference type="EMBL" id="MDT0647614.1"/>
    </source>
</evidence>
<dbReference type="PANTHER" id="PTHR43482:SF1">
    <property type="entry name" value="PROTEIN AST1-RELATED"/>
    <property type="match status" value="1"/>
</dbReference>
<dbReference type="NCBIfam" id="TIGR02817">
    <property type="entry name" value="adh_fam_1"/>
    <property type="match status" value="1"/>
</dbReference>
<proteinExistence type="inferred from homology"/>
<dbReference type="Proteomes" id="UP001245285">
    <property type="component" value="Unassembled WGS sequence"/>
</dbReference>
<dbReference type="Gene3D" id="3.40.50.720">
    <property type="entry name" value="NAD(P)-binding Rossmann-like Domain"/>
    <property type="match status" value="1"/>
</dbReference>